<dbReference type="EMBL" id="JXJN01017035">
    <property type="status" value="NOT_ANNOTATED_CDS"/>
    <property type="molecule type" value="Genomic_DNA"/>
</dbReference>
<name>A0A1B0BMR5_9MUSC</name>
<evidence type="ECO:0000313" key="2">
    <source>
        <dbReference type="Proteomes" id="UP000092460"/>
    </source>
</evidence>
<sequence length="351" mass="38396">MEFTLSPSKHVAFLIPDVSSLDPVFRIFFIGSPSSPFCNISSCFFKACFIGDSSIKFFRVVSPSTEGLLSNIRGFWPILGPFYQQLWRLLIFKALEGSVDIVLAAPAAGNPKLKVLLIGAAILETVDFGDTVLSFASEEADLFELLVAFSLLTITAATDVAFPVAILKSTVVDLFKLLKILTNGDVAVMILEPGIVSHGCIDVRAEINDEIVPLTLEVQFHNVAVLVVQDAQLIETPMFAGNDLPNVKLVSDENGAVVNFGEPASVERTILGIPDNELDPSVIYSFLFVGVLVAKFQIVDFLSLYVDEAYICNQLKINGKVKSLSKVELQELTKEDLKCNQCPLNLRTSHY</sequence>
<accession>A0A1B0BMR5</accession>
<proteinExistence type="predicted"/>
<dbReference type="EnsemblMetazoa" id="GPPI034979-RA">
    <property type="protein sequence ID" value="GPPI034979-PA"/>
    <property type="gene ID" value="GPPI034979"/>
</dbReference>
<organism evidence="1 2">
    <name type="scientific">Glossina palpalis gambiensis</name>
    <dbReference type="NCBI Taxonomy" id="67801"/>
    <lineage>
        <taxon>Eukaryota</taxon>
        <taxon>Metazoa</taxon>
        <taxon>Ecdysozoa</taxon>
        <taxon>Arthropoda</taxon>
        <taxon>Hexapoda</taxon>
        <taxon>Insecta</taxon>
        <taxon>Pterygota</taxon>
        <taxon>Neoptera</taxon>
        <taxon>Endopterygota</taxon>
        <taxon>Diptera</taxon>
        <taxon>Brachycera</taxon>
        <taxon>Muscomorpha</taxon>
        <taxon>Hippoboscoidea</taxon>
        <taxon>Glossinidae</taxon>
        <taxon>Glossina</taxon>
    </lineage>
</organism>
<evidence type="ECO:0000313" key="1">
    <source>
        <dbReference type="EnsemblMetazoa" id="GPPI034979-PA"/>
    </source>
</evidence>
<dbReference type="AlphaFoldDB" id="A0A1B0BMR5"/>
<dbReference type="VEuPathDB" id="VectorBase:GPPI034979"/>
<keyword evidence="2" id="KW-1185">Reference proteome</keyword>
<reference evidence="2" key="1">
    <citation type="submission" date="2015-01" db="EMBL/GenBank/DDBJ databases">
        <authorList>
            <person name="Aksoy S."/>
            <person name="Warren W."/>
            <person name="Wilson R.K."/>
        </authorList>
    </citation>
    <scope>NUCLEOTIDE SEQUENCE [LARGE SCALE GENOMIC DNA]</scope>
    <source>
        <strain evidence="2">IAEA</strain>
    </source>
</reference>
<reference evidence="1" key="2">
    <citation type="submission" date="2020-05" db="UniProtKB">
        <authorList>
            <consortium name="EnsemblMetazoa"/>
        </authorList>
    </citation>
    <scope>IDENTIFICATION</scope>
    <source>
        <strain evidence="1">IAEA</strain>
    </source>
</reference>
<dbReference type="EMBL" id="JXJN01017034">
    <property type="status" value="NOT_ANNOTATED_CDS"/>
    <property type="molecule type" value="Genomic_DNA"/>
</dbReference>
<dbReference type="Proteomes" id="UP000092460">
    <property type="component" value="Unassembled WGS sequence"/>
</dbReference>
<protein>
    <submittedName>
        <fullName evidence="1">Uncharacterized protein</fullName>
    </submittedName>
</protein>